<name>A0A4S3JRA4_9EURO</name>
<dbReference type="VEuPathDB" id="FungiDB:EYZ11_002550"/>
<evidence type="ECO:0000313" key="2">
    <source>
        <dbReference type="EMBL" id="THC97980.1"/>
    </source>
</evidence>
<evidence type="ECO:0000313" key="3">
    <source>
        <dbReference type="Proteomes" id="UP000308092"/>
    </source>
</evidence>
<evidence type="ECO:0000256" key="1">
    <source>
        <dbReference type="SAM" id="MobiDB-lite"/>
    </source>
</evidence>
<organism evidence="2 3">
    <name type="scientific">Aspergillus tanneri</name>
    <dbReference type="NCBI Taxonomy" id="1220188"/>
    <lineage>
        <taxon>Eukaryota</taxon>
        <taxon>Fungi</taxon>
        <taxon>Dikarya</taxon>
        <taxon>Ascomycota</taxon>
        <taxon>Pezizomycotina</taxon>
        <taxon>Eurotiomycetes</taxon>
        <taxon>Eurotiomycetidae</taxon>
        <taxon>Eurotiales</taxon>
        <taxon>Aspergillaceae</taxon>
        <taxon>Aspergillus</taxon>
        <taxon>Aspergillus subgen. Circumdati</taxon>
    </lineage>
</organism>
<feature type="compositionally biased region" description="Gly residues" evidence="1">
    <location>
        <begin position="51"/>
        <end position="67"/>
    </location>
</feature>
<feature type="region of interest" description="Disordered" evidence="1">
    <location>
        <begin position="47"/>
        <end position="67"/>
    </location>
</feature>
<dbReference type="Proteomes" id="UP000308092">
    <property type="component" value="Unassembled WGS sequence"/>
</dbReference>
<gene>
    <name evidence="2" type="ORF">EYZ11_002550</name>
</gene>
<sequence length="67" mass="7442">MPRQPLSGEQRERTWTVQWSFARELARKLARTYERARRESCYCKRAAESGGVDGGHGPGSHGGGPVL</sequence>
<dbReference type="EMBL" id="SOSA01000057">
    <property type="protein sequence ID" value="THC97980.1"/>
    <property type="molecule type" value="Genomic_DNA"/>
</dbReference>
<keyword evidence="3" id="KW-1185">Reference proteome</keyword>
<reference evidence="2 3" key="1">
    <citation type="submission" date="2019-03" db="EMBL/GenBank/DDBJ databases">
        <title>The genome sequence of a newly discovered highly antifungal drug resistant Aspergillus species, Aspergillus tanneri NIH 1004.</title>
        <authorList>
            <person name="Mounaud S."/>
            <person name="Singh I."/>
            <person name="Joardar V."/>
            <person name="Pakala S."/>
            <person name="Pakala S."/>
            <person name="Venepally P."/>
            <person name="Hoover J."/>
            <person name="Nierman W."/>
            <person name="Chung J."/>
            <person name="Losada L."/>
        </authorList>
    </citation>
    <scope>NUCLEOTIDE SEQUENCE [LARGE SCALE GENOMIC DNA]</scope>
    <source>
        <strain evidence="2 3">NIH1004</strain>
    </source>
</reference>
<comment type="caution">
    <text evidence="2">The sequence shown here is derived from an EMBL/GenBank/DDBJ whole genome shotgun (WGS) entry which is preliminary data.</text>
</comment>
<proteinExistence type="predicted"/>
<protein>
    <submittedName>
        <fullName evidence="2">Uncharacterized protein</fullName>
    </submittedName>
</protein>
<dbReference type="AlphaFoldDB" id="A0A4S3JRA4"/>
<accession>A0A4S3JRA4</accession>